<evidence type="ECO:0000256" key="11">
    <source>
        <dbReference type="ARBA" id="ARBA00048988"/>
    </source>
</evidence>
<dbReference type="PANTHER" id="PTHR11070">
    <property type="entry name" value="UVRD / RECB / PCRA DNA HELICASE FAMILY MEMBER"/>
    <property type="match status" value="1"/>
</dbReference>
<dbReference type="CDD" id="cd17932">
    <property type="entry name" value="DEXQc_UvrD"/>
    <property type="match status" value="1"/>
</dbReference>
<comment type="caution">
    <text evidence="14">The sequence shown here is derived from an EMBL/GenBank/DDBJ whole genome shotgun (WGS) entry which is preliminary data.</text>
</comment>
<evidence type="ECO:0000313" key="15">
    <source>
        <dbReference type="Proteomes" id="UP001595456"/>
    </source>
</evidence>
<dbReference type="Pfam" id="PF00580">
    <property type="entry name" value="UvrD-helicase"/>
    <property type="match status" value="1"/>
</dbReference>
<evidence type="ECO:0000256" key="5">
    <source>
        <dbReference type="ARBA" id="ARBA00022840"/>
    </source>
</evidence>
<comment type="catalytic activity">
    <reaction evidence="8">
        <text>Couples ATP hydrolysis with the unwinding of duplex DNA by translocating in the 3'-5' direction.</text>
        <dbReference type="EC" id="5.6.2.4"/>
    </reaction>
</comment>
<dbReference type="PROSITE" id="PS51198">
    <property type="entry name" value="UVRD_HELICASE_ATP_BIND"/>
    <property type="match status" value="1"/>
</dbReference>
<dbReference type="SUPFAM" id="SSF52540">
    <property type="entry name" value="P-loop containing nucleoside triphosphate hydrolases"/>
    <property type="match status" value="1"/>
</dbReference>
<keyword evidence="6" id="KW-0238">DNA-binding</keyword>
<keyword evidence="4 12" id="KW-0347">Helicase</keyword>
<keyword evidence="3 12" id="KW-0378">Hydrolase</keyword>
<dbReference type="Gene3D" id="1.10.486.10">
    <property type="entry name" value="PCRA, domain 4"/>
    <property type="match status" value="1"/>
</dbReference>
<accession>A0ABV7E730</accession>
<feature type="domain" description="UvrD-like helicase ATP-binding" evidence="13">
    <location>
        <begin position="13"/>
        <end position="290"/>
    </location>
</feature>
<comment type="catalytic activity">
    <reaction evidence="11">
        <text>ATP + H2O = ADP + phosphate + H(+)</text>
        <dbReference type="Rhea" id="RHEA:13065"/>
        <dbReference type="ChEBI" id="CHEBI:15377"/>
        <dbReference type="ChEBI" id="CHEBI:15378"/>
        <dbReference type="ChEBI" id="CHEBI:30616"/>
        <dbReference type="ChEBI" id="CHEBI:43474"/>
        <dbReference type="ChEBI" id="CHEBI:456216"/>
        <dbReference type="EC" id="5.6.2.4"/>
    </reaction>
</comment>
<dbReference type="EMBL" id="JBHRST010000007">
    <property type="protein sequence ID" value="MFC3097230.1"/>
    <property type="molecule type" value="Genomic_DNA"/>
</dbReference>
<keyword evidence="5 12" id="KW-0067">ATP-binding</keyword>
<evidence type="ECO:0000256" key="3">
    <source>
        <dbReference type="ARBA" id="ARBA00022801"/>
    </source>
</evidence>
<evidence type="ECO:0000256" key="9">
    <source>
        <dbReference type="ARBA" id="ARBA00034808"/>
    </source>
</evidence>
<evidence type="ECO:0000256" key="8">
    <source>
        <dbReference type="ARBA" id="ARBA00034617"/>
    </source>
</evidence>
<dbReference type="RefSeq" id="WP_336927008.1">
    <property type="nucleotide sequence ID" value="NZ_JBANRO010000011.1"/>
</dbReference>
<proteinExistence type="inferred from homology"/>
<name>A0ABV7E730_9SPHN</name>
<reference evidence="15" key="1">
    <citation type="journal article" date="2019" name="Int. J. Syst. Evol. Microbiol.">
        <title>The Global Catalogue of Microorganisms (GCM) 10K type strain sequencing project: providing services to taxonomists for standard genome sequencing and annotation.</title>
        <authorList>
            <consortium name="The Broad Institute Genomics Platform"/>
            <consortium name="The Broad Institute Genome Sequencing Center for Infectious Disease"/>
            <person name="Wu L."/>
            <person name="Ma J."/>
        </authorList>
    </citation>
    <scope>NUCLEOTIDE SEQUENCE [LARGE SCALE GENOMIC DNA]</scope>
    <source>
        <strain evidence="15">KCTC 52607</strain>
    </source>
</reference>
<organism evidence="14 15">
    <name type="scientific">Alteraurantiacibacter palmitatis</name>
    <dbReference type="NCBI Taxonomy" id="2054628"/>
    <lineage>
        <taxon>Bacteria</taxon>
        <taxon>Pseudomonadati</taxon>
        <taxon>Pseudomonadota</taxon>
        <taxon>Alphaproteobacteria</taxon>
        <taxon>Sphingomonadales</taxon>
        <taxon>Erythrobacteraceae</taxon>
        <taxon>Alteraurantiacibacter</taxon>
    </lineage>
</organism>
<dbReference type="InterPro" id="IPR027417">
    <property type="entry name" value="P-loop_NTPase"/>
</dbReference>
<dbReference type="InterPro" id="IPR014017">
    <property type="entry name" value="DNA_helicase_UvrD-like_C"/>
</dbReference>
<sequence>MSNRTLYVRAAEDLRPNERQWQAYESAGHCVLLAGPGSGKTKTLTVKLARMLSEDVEEPRGIACITYNNECARELETRLDALGIAQSRRVFIGTVHSFSLTQILLPYAKVAGLDLPDDFTVATTRQTRAALEIAHSKVIGGSENPQNWDLRLGRHRRRFLNRSVPEWQDADPQLTQLVEAYEANLRAKGVIDFDDMPILALKALRENNWLRKAIAAKYPILAVDEYQDLGRALHAMVMGLCFKSGIRLFAVGDVDQSIYGFTGANPELLRKLSEREDVETVRLGLNYRCGSQIVTASEYALGEERGYQAPEGAHEGTIYFHPCTGGYSGQARYLVKELIPEIQARRPDLHLGEIAILYQAKFIGDDVAAAAAEHGYAVIRTDGNALYPRGSRLMRWLEQCAMWCCGGWRSGHPRVSRVISEGARLFHEVIRSDDDHLEFQRAVIAALWDRREGTLGLHDWLVALRAELIRPRIGMARSLADEVETLDSFIERLGSTGDIDDFPLSEFAGIGSGLDRINLSSLHSAKGREFDVVILCGAEEGRLPRNGASTSEVKEARRLFYVGFTRARHEIHLMYGQAIPSRFVTEVRQRLEAE</sequence>
<dbReference type="GO" id="GO:0004386">
    <property type="term" value="F:helicase activity"/>
    <property type="evidence" value="ECO:0007669"/>
    <property type="project" value="UniProtKB-KW"/>
</dbReference>
<dbReference type="InterPro" id="IPR013986">
    <property type="entry name" value="DExx_box_DNA_helicase_dom_sf"/>
</dbReference>
<evidence type="ECO:0000256" key="4">
    <source>
        <dbReference type="ARBA" id="ARBA00022806"/>
    </source>
</evidence>
<evidence type="ECO:0000313" key="14">
    <source>
        <dbReference type="EMBL" id="MFC3097230.1"/>
    </source>
</evidence>
<dbReference type="EC" id="5.6.2.4" evidence="9"/>
<dbReference type="PANTHER" id="PTHR11070:SF2">
    <property type="entry name" value="ATP-DEPENDENT DNA HELICASE SRS2"/>
    <property type="match status" value="1"/>
</dbReference>
<feature type="binding site" evidence="12">
    <location>
        <begin position="34"/>
        <end position="41"/>
    </location>
    <ligand>
        <name>ATP</name>
        <dbReference type="ChEBI" id="CHEBI:30616"/>
    </ligand>
</feature>
<evidence type="ECO:0000259" key="13">
    <source>
        <dbReference type="PROSITE" id="PS51198"/>
    </source>
</evidence>
<keyword evidence="2 12" id="KW-0547">Nucleotide-binding</keyword>
<gene>
    <name evidence="14" type="ORF">ACFODU_05380</name>
</gene>
<evidence type="ECO:0000256" key="12">
    <source>
        <dbReference type="PROSITE-ProRule" id="PRU00560"/>
    </source>
</evidence>
<keyword evidence="15" id="KW-1185">Reference proteome</keyword>
<dbReference type="Pfam" id="PF13361">
    <property type="entry name" value="UvrD_C"/>
    <property type="match status" value="1"/>
</dbReference>
<evidence type="ECO:0000256" key="6">
    <source>
        <dbReference type="ARBA" id="ARBA00023125"/>
    </source>
</evidence>
<dbReference type="Proteomes" id="UP001595456">
    <property type="component" value="Unassembled WGS sequence"/>
</dbReference>
<evidence type="ECO:0000256" key="1">
    <source>
        <dbReference type="ARBA" id="ARBA00009922"/>
    </source>
</evidence>
<keyword evidence="7" id="KW-0413">Isomerase</keyword>
<dbReference type="InterPro" id="IPR000212">
    <property type="entry name" value="DNA_helicase_UvrD/REP"/>
</dbReference>
<dbReference type="Gene3D" id="1.10.10.160">
    <property type="match status" value="1"/>
</dbReference>
<comment type="similarity">
    <text evidence="1">Belongs to the helicase family. UvrD subfamily.</text>
</comment>
<dbReference type="Gene3D" id="3.40.50.300">
    <property type="entry name" value="P-loop containing nucleotide triphosphate hydrolases"/>
    <property type="match status" value="2"/>
</dbReference>
<protein>
    <recommendedName>
        <fullName evidence="9">DNA 3'-5' helicase</fullName>
        <ecNumber evidence="9">5.6.2.4</ecNumber>
    </recommendedName>
    <alternativeName>
        <fullName evidence="10">DNA 3'-5' helicase II</fullName>
    </alternativeName>
</protein>
<dbReference type="InterPro" id="IPR014016">
    <property type="entry name" value="UvrD-like_ATP-bd"/>
</dbReference>
<evidence type="ECO:0000256" key="2">
    <source>
        <dbReference type="ARBA" id="ARBA00022741"/>
    </source>
</evidence>
<evidence type="ECO:0000256" key="7">
    <source>
        <dbReference type="ARBA" id="ARBA00023235"/>
    </source>
</evidence>
<evidence type="ECO:0000256" key="10">
    <source>
        <dbReference type="ARBA" id="ARBA00034923"/>
    </source>
</evidence>
<dbReference type="GO" id="GO:0016787">
    <property type="term" value="F:hydrolase activity"/>
    <property type="evidence" value="ECO:0007669"/>
    <property type="project" value="UniProtKB-KW"/>
</dbReference>